<dbReference type="InterPro" id="IPR015330">
    <property type="entry name" value="DNA_primase/pol_bifunc_N"/>
</dbReference>
<dbReference type="InterPro" id="IPR027417">
    <property type="entry name" value="P-loop_NTPase"/>
</dbReference>
<dbReference type="SUPFAM" id="SSF52540">
    <property type="entry name" value="P-loop containing nucleoside triphosphate hydrolases"/>
    <property type="match status" value="1"/>
</dbReference>
<dbReference type="SUPFAM" id="SSF56747">
    <property type="entry name" value="Prim-pol domain"/>
    <property type="match status" value="1"/>
</dbReference>
<keyword evidence="3" id="KW-1185">Reference proteome</keyword>
<comment type="caution">
    <text evidence="2">The sequence shown here is derived from an EMBL/GenBank/DDBJ whole genome shotgun (WGS) entry which is preliminary data.</text>
</comment>
<accession>A0A2U2J4M8</accession>
<protein>
    <recommendedName>
        <fullName evidence="1">DNA primase/polymerase bifunctional N-terminal domain-containing protein</fullName>
    </recommendedName>
</protein>
<dbReference type="SMART" id="SM00943">
    <property type="entry name" value="Prim-Pol"/>
    <property type="match status" value="1"/>
</dbReference>
<dbReference type="AlphaFoldDB" id="A0A2U2J4M8"/>
<evidence type="ECO:0000313" key="3">
    <source>
        <dbReference type="Proteomes" id="UP000245916"/>
    </source>
</evidence>
<reference evidence="2 3" key="1">
    <citation type="submission" date="2018-05" db="EMBL/GenBank/DDBJ databases">
        <title>Genome of Sphingosinicella humi QZX222.</title>
        <authorList>
            <person name="Qiao Z."/>
            <person name="Wang G."/>
        </authorList>
    </citation>
    <scope>NUCLEOTIDE SEQUENCE [LARGE SCALE GENOMIC DNA]</scope>
    <source>
        <strain evidence="2 3">QZX222</strain>
    </source>
</reference>
<dbReference type="GO" id="GO:0016817">
    <property type="term" value="F:hydrolase activity, acting on acid anhydrides"/>
    <property type="evidence" value="ECO:0007669"/>
    <property type="project" value="InterPro"/>
</dbReference>
<dbReference type="InterPro" id="IPR045455">
    <property type="entry name" value="NrS-1_pol-like_helicase"/>
</dbReference>
<name>A0A2U2J4M8_9SPHN</name>
<gene>
    <name evidence="2" type="ORF">DF286_10800</name>
</gene>
<dbReference type="Pfam" id="PF08707">
    <property type="entry name" value="PriCT_2"/>
    <property type="match status" value="1"/>
</dbReference>
<dbReference type="Proteomes" id="UP000245916">
    <property type="component" value="Unassembled WGS sequence"/>
</dbReference>
<dbReference type="EMBL" id="QFFF01000001">
    <property type="protein sequence ID" value="PWG03300.1"/>
    <property type="molecule type" value="Genomic_DNA"/>
</dbReference>
<proteinExistence type="predicted"/>
<sequence length="776" mass="85804">MSVSDETTNTSETASKQPSFEALRPLIDAGFELIPLHHVEAVRELRGRIVRTGKLPLRRGWEKGAILSLDEARELMGRGHNIGVRLRPTDLVVDVDPRNFEDGDDPVGRLQADLAIRLDDWPTVVTGSGGHHHYMAIPADAHPLVNGLKAYPGVEFKSHPAGGRQMVAPGSVHPETGGLYTVDPLSDGFGTVPAAPDALLNLIRRPEGSAAAEEPGELTSEQVGALLEELDPRDYADHDAWLELMMACHHGSAGEAVDEFVAWSTSDPAYAHEEDIIRRRWSSLHADAGGRRITLRTLLKRLNEVGRGELADALTRSDPLDDFPDDLDDLPDFIGEQEAKATLLDRVNADRFTVLTGGRYLVGRERTDPRTGVFSVEWYSPDAVKQHMNVKSVETPEGKRVPLGTWWIGHPQRRQYDGVVFDPTPGASHPDLYNLWRGWAVEPKKGDWSKMQGLIRDVLCRGDQASYDYVVRWMAHMVQSPSRPAEVALVFKGRKGTGKGTLCRALKELAGPHGRHVTSPEHFTGRFNEHLADTILLFVDEGFWAGDKRAEGQLKGLITEKSLTFEGKGKPIVEGPNQLHVVMASNEDWVVPATHDERRFAVFEADDAAARAFPHFAVLNEDEGDAERQHILAAMLHDLLAMDLGGWHPRRDVPQTGALLDQKLEGLRKSPLDAWWYDCLEAGEVSELVGSKEHWPKAWEADPSTKELLLMSLRASHRDAAGISKTRLAQYLGGVGVGVGDRVRNKQNQKVWAVPSLDDARRAFEAKMGGSIDWAD</sequence>
<evidence type="ECO:0000259" key="1">
    <source>
        <dbReference type="SMART" id="SM00943"/>
    </source>
</evidence>
<dbReference type="Pfam" id="PF19263">
    <property type="entry name" value="DUF5906"/>
    <property type="match status" value="1"/>
</dbReference>
<feature type="domain" description="DNA primase/polymerase bifunctional N-terminal" evidence="1">
    <location>
        <begin position="23"/>
        <end position="199"/>
    </location>
</feature>
<dbReference type="Gene3D" id="3.40.50.300">
    <property type="entry name" value="P-loop containing nucleotide triphosphate hydrolases"/>
    <property type="match status" value="1"/>
</dbReference>
<dbReference type="CDD" id="cd04859">
    <property type="entry name" value="Prim_Pol"/>
    <property type="match status" value="1"/>
</dbReference>
<evidence type="ECO:0000313" key="2">
    <source>
        <dbReference type="EMBL" id="PWG03300.1"/>
    </source>
</evidence>
<dbReference type="InterPro" id="IPR014819">
    <property type="entry name" value="PriCT_2"/>
</dbReference>
<dbReference type="Pfam" id="PF09250">
    <property type="entry name" value="Prim-Pol"/>
    <property type="match status" value="1"/>
</dbReference>
<organism evidence="2 3">
    <name type="scientific">Allosphingosinicella humi</name>
    <dbReference type="NCBI Taxonomy" id="2068657"/>
    <lineage>
        <taxon>Bacteria</taxon>
        <taxon>Pseudomonadati</taxon>
        <taxon>Pseudomonadota</taxon>
        <taxon>Alphaproteobacteria</taxon>
        <taxon>Sphingomonadales</taxon>
        <taxon>Sphingomonadaceae</taxon>
        <taxon>Allosphingosinicella</taxon>
    </lineage>
</organism>